<proteinExistence type="predicted"/>
<dbReference type="SUPFAM" id="SSF51735">
    <property type="entry name" value="NAD(P)-binding Rossmann-fold domains"/>
    <property type="match status" value="1"/>
</dbReference>
<evidence type="ECO:0000313" key="1">
    <source>
        <dbReference type="EMBL" id="VEL18476.1"/>
    </source>
</evidence>
<dbReference type="Gene3D" id="3.40.50.720">
    <property type="entry name" value="NAD(P)-binding Rossmann-like Domain"/>
    <property type="match status" value="1"/>
</dbReference>
<dbReference type="PANTHER" id="PTHR23118">
    <property type="entry name" value="ATP-CITRATE SYNTHASE"/>
    <property type="match status" value="1"/>
</dbReference>
<keyword evidence="2" id="KW-1185">Reference proteome</keyword>
<dbReference type="Proteomes" id="UP000784294">
    <property type="component" value="Unassembled WGS sequence"/>
</dbReference>
<dbReference type="EMBL" id="CAAALY010037217">
    <property type="protein sequence ID" value="VEL18476.1"/>
    <property type="molecule type" value="Genomic_DNA"/>
</dbReference>
<dbReference type="GO" id="GO:0006085">
    <property type="term" value="P:acetyl-CoA biosynthetic process"/>
    <property type="evidence" value="ECO:0007669"/>
    <property type="project" value="TreeGrafter"/>
</dbReference>
<name>A0A3S5AJZ7_9PLAT</name>
<dbReference type="GO" id="GO:0003878">
    <property type="term" value="F:ATP citrate synthase activity"/>
    <property type="evidence" value="ECO:0007669"/>
    <property type="project" value="TreeGrafter"/>
</dbReference>
<sequence length="105" mass="11423">MLIPVYKSLSRAVPKHPDVRVLVNFASLRVAYGVTVEAISIDNIGETIANKAAQFSAITIIAEGIPENLTRRMIRLAESRNVLLIGPATAFVTSNQSNNFIICLN</sequence>
<dbReference type="GO" id="GO:0006633">
    <property type="term" value="P:fatty acid biosynthetic process"/>
    <property type="evidence" value="ECO:0007669"/>
    <property type="project" value="TreeGrafter"/>
</dbReference>
<reference evidence="1" key="1">
    <citation type="submission" date="2018-11" db="EMBL/GenBank/DDBJ databases">
        <authorList>
            <consortium name="Pathogen Informatics"/>
        </authorList>
    </citation>
    <scope>NUCLEOTIDE SEQUENCE</scope>
</reference>
<dbReference type="InterPro" id="IPR036291">
    <property type="entry name" value="NAD(P)-bd_dom_sf"/>
</dbReference>
<comment type="caution">
    <text evidence="1">The sequence shown here is derived from an EMBL/GenBank/DDBJ whole genome shotgun (WGS) entry which is preliminary data.</text>
</comment>
<dbReference type="InterPro" id="IPR002020">
    <property type="entry name" value="Citrate_synthase"/>
</dbReference>
<dbReference type="PANTHER" id="PTHR23118:SF42">
    <property type="entry name" value="ATP-CITRATE SYNTHASE"/>
    <property type="match status" value="1"/>
</dbReference>
<gene>
    <name evidence="1" type="ORF">PXEA_LOCUS11916</name>
</gene>
<protein>
    <recommendedName>
        <fullName evidence="3">CoA-binding domain-containing protein</fullName>
    </recommendedName>
</protein>
<dbReference type="OrthoDB" id="3261737at2759"/>
<dbReference type="AlphaFoldDB" id="A0A3S5AJZ7"/>
<evidence type="ECO:0008006" key="3">
    <source>
        <dbReference type="Google" id="ProtNLM"/>
    </source>
</evidence>
<dbReference type="GO" id="GO:0005829">
    <property type="term" value="C:cytosol"/>
    <property type="evidence" value="ECO:0007669"/>
    <property type="project" value="TreeGrafter"/>
</dbReference>
<evidence type="ECO:0000313" key="2">
    <source>
        <dbReference type="Proteomes" id="UP000784294"/>
    </source>
</evidence>
<organism evidence="1 2">
    <name type="scientific">Protopolystoma xenopodis</name>
    <dbReference type="NCBI Taxonomy" id="117903"/>
    <lineage>
        <taxon>Eukaryota</taxon>
        <taxon>Metazoa</taxon>
        <taxon>Spiralia</taxon>
        <taxon>Lophotrochozoa</taxon>
        <taxon>Platyhelminthes</taxon>
        <taxon>Monogenea</taxon>
        <taxon>Polyopisthocotylea</taxon>
        <taxon>Polystomatidea</taxon>
        <taxon>Polystomatidae</taxon>
        <taxon>Protopolystoma</taxon>
    </lineage>
</organism>
<accession>A0A3S5AJZ7</accession>